<dbReference type="Gene3D" id="3.40.30.10">
    <property type="entry name" value="Glutaredoxin"/>
    <property type="match status" value="1"/>
</dbReference>
<accession>A0A1I1ABM0</accession>
<feature type="binding site" evidence="3">
    <location>
        <position position="156"/>
    </location>
    <ligand>
        <name>Cu cation</name>
        <dbReference type="ChEBI" id="CHEBI:23378"/>
    </ligand>
</feature>
<evidence type="ECO:0000313" key="8">
    <source>
        <dbReference type="Proteomes" id="UP000198642"/>
    </source>
</evidence>
<sequence>MARYIWVFLLLLFVMFLSACGDQYEGDFSYEVQDFTFTNQDGENVSKRDLEGKFWVVDFIFTNCTTVCPPMTSNMANLQDQLQKAGLQDEVQLVSFSVDPKRDKPETLKDYAEARGGTFENWDLLTGYDFETIKEFSIKSFKSAVEQLPDSDQMMHGTSFFIVTPEGNAIKNYDGRKAANMEKIVEDIQEMM</sequence>
<dbReference type="STRING" id="237679.SAMN04488072_11839"/>
<evidence type="ECO:0000313" key="7">
    <source>
        <dbReference type="EMBL" id="SFB35385.1"/>
    </source>
</evidence>
<keyword evidence="4" id="KW-1015">Disulfide bond</keyword>
<keyword evidence="8" id="KW-1185">Reference proteome</keyword>
<evidence type="ECO:0000256" key="3">
    <source>
        <dbReference type="PIRSR" id="PIRSR603782-1"/>
    </source>
</evidence>
<keyword evidence="5" id="KW-0732">Signal</keyword>
<dbReference type="PANTHER" id="PTHR12151:SF25">
    <property type="entry name" value="LINALOOL DEHYDRATASE_ISOMERASE DOMAIN-CONTAINING PROTEIN"/>
    <property type="match status" value="1"/>
</dbReference>
<keyword evidence="3" id="KW-0479">Metal-binding</keyword>
<dbReference type="Pfam" id="PF02630">
    <property type="entry name" value="SCO1-SenC"/>
    <property type="match status" value="1"/>
</dbReference>
<protein>
    <submittedName>
        <fullName evidence="7">Protein SCO1/2</fullName>
    </submittedName>
</protein>
<dbReference type="EMBL" id="FOJW01000018">
    <property type="protein sequence ID" value="SFB35385.1"/>
    <property type="molecule type" value="Genomic_DNA"/>
</dbReference>
<feature type="disulfide bond" description="Redox-active" evidence="4">
    <location>
        <begin position="64"/>
        <end position="68"/>
    </location>
</feature>
<dbReference type="InterPro" id="IPR003782">
    <property type="entry name" value="SCO1/SenC"/>
</dbReference>
<evidence type="ECO:0000256" key="2">
    <source>
        <dbReference type="ARBA" id="ARBA00023008"/>
    </source>
</evidence>
<dbReference type="CDD" id="cd02968">
    <property type="entry name" value="SCO"/>
    <property type="match status" value="1"/>
</dbReference>
<evidence type="ECO:0000256" key="4">
    <source>
        <dbReference type="PIRSR" id="PIRSR603782-2"/>
    </source>
</evidence>
<feature type="signal peptide" evidence="5">
    <location>
        <begin position="1"/>
        <end position="19"/>
    </location>
</feature>
<dbReference type="RefSeq" id="WP_090241046.1">
    <property type="nucleotide sequence ID" value="NZ_FOJW01000018.1"/>
</dbReference>
<dbReference type="AlphaFoldDB" id="A0A1I1ABM0"/>
<reference evidence="7 8" key="1">
    <citation type="submission" date="2016-10" db="EMBL/GenBank/DDBJ databases">
        <authorList>
            <person name="de Groot N.N."/>
        </authorList>
    </citation>
    <scope>NUCLEOTIDE SEQUENCE [LARGE SCALE GENOMIC DNA]</scope>
    <source>
        <strain evidence="7 8">CGMCC 1.3702</strain>
    </source>
</reference>
<feature type="chain" id="PRO_5038925894" evidence="5">
    <location>
        <begin position="20"/>
        <end position="192"/>
    </location>
</feature>
<dbReference type="PROSITE" id="PS51257">
    <property type="entry name" value="PROKAR_LIPOPROTEIN"/>
    <property type="match status" value="1"/>
</dbReference>
<dbReference type="GO" id="GO:0046872">
    <property type="term" value="F:metal ion binding"/>
    <property type="evidence" value="ECO:0007669"/>
    <property type="project" value="UniProtKB-KW"/>
</dbReference>
<feature type="domain" description="Thioredoxin" evidence="6">
    <location>
        <begin position="26"/>
        <end position="192"/>
    </location>
</feature>
<dbReference type="InterPro" id="IPR013766">
    <property type="entry name" value="Thioredoxin_domain"/>
</dbReference>
<name>A0A1I1ABM0_9BACI</name>
<dbReference type="OrthoDB" id="9811998at2"/>
<feature type="binding site" evidence="3">
    <location>
        <position position="68"/>
    </location>
    <ligand>
        <name>Cu cation</name>
        <dbReference type="ChEBI" id="CHEBI:23378"/>
    </ligand>
</feature>
<gene>
    <name evidence="7" type="ORF">SAMN04488072_11839</name>
</gene>
<dbReference type="PROSITE" id="PS51352">
    <property type="entry name" value="THIOREDOXIN_2"/>
    <property type="match status" value="1"/>
</dbReference>
<dbReference type="SUPFAM" id="SSF52833">
    <property type="entry name" value="Thioredoxin-like"/>
    <property type="match status" value="1"/>
</dbReference>
<keyword evidence="2 3" id="KW-0186">Copper</keyword>
<organism evidence="7 8">
    <name type="scientific">Lentibacillus halodurans</name>
    <dbReference type="NCBI Taxonomy" id="237679"/>
    <lineage>
        <taxon>Bacteria</taxon>
        <taxon>Bacillati</taxon>
        <taxon>Bacillota</taxon>
        <taxon>Bacilli</taxon>
        <taxon>Bacillales</taxon>
        <taxon>Bacillaceae</taxon>
        <taxon>Lentibacillus</taxon>
    </lineage>
</organism>
<dbReference type="Proteomes" id="UP000198642">
    <property type="component" value="Unassembled WGS sequence"/>
</dbReference>
<proteinExistence type="inferred from homology"/>
<evidence type="ECO:0000256" key="1">
    <source>
        <dbReference type="ARBA" id="ARBA00010996"/>
    </source>
</evidence>
<feature type="binding site" evidence="3">
    <location>
        <position position="64"/>
    </location>
    <ligand>
        <name>Cu cation</name>
        <dbReference type="ChEBI" id="CHEBI:23378"/>
    </ligand>
</feature>
<comment type="similarity">
    <text evidence="1">Belongs to the SCO1/2 family.</text>
</comment>
<evidence type="ECO:0000259" key="6">
    <source>
        <dbReference type="PROSITE" id="PS51352"/>
    </source>
</evidence>
<dbReference type="InterPro" id="IPR036249">
    <property type="entry name" value="Thioredoxin-like_sf"/>
</dbReference>
<dbReference type="PANTHER" id="PTHR12151">
    <property type="entry name" value="ELECTRON TRANSPORT PROTIN SCO1/SENC FAMILY MEMBER"/>
    <property type="match status" value="1"/>
</dbReference>
<evidence type="ECO:0000256" key="5">
    <source>
        <dbReference type="SAM" id="SignalP"/>
    </source>
</evidence>